<gene>
    <name evidence="1" type="ORF">AN2V17_20560</name>
</gene>
<dbReference type="Proteomes" id="UP001374599">
    <property type="component" value="Unassembled WGS sequence"/>
</dbReference>
<proteinExistence type="predicted"/>
<comment type="caution">
    <text evidence="1">The sequence shown here is derived from an EMBL/GenBank/DDBJ whole genome shotgun (WGS) entry which is preliminary data.</text>
</comment>
<evidence type="ECO:0000313" key="1">
    <source>
        <dbReference type="EMBL" id="GMQ62824.1"/>
    </source>
</evidence>
<name>A0ACB5UIP2_9FIRM</name>
<accession>A0ACB5UIP2</accession>
<organism evidence="1 2">
    <name type="scientific">Vallitalea maricola</name>
    <dbReference type="NCBI Taxonomy" id="3074433"/>
    <lineage>
        <taxon>Bacteria</taxon>
        <taxon>Bacillati</taxon>
        <taxon>Bacillota</taxon>
        <taxon>Clostridia</taxon>
        <taxon>Lachnospirales</taxon>
        <taxon>Vallitaleaceae</taxon>
        <taxon>Vallitalea</taxon>
    </lineage>
</organism>
<sequence length="290" mass="32680">MQDLLKAESELICEAKLNCKLAEGCIWDEKNKIVYFVDIEFHFMYIFDPVHKTISKIPTESYISDVVLDADNNPICAVKDTIYNLDLKNTKFTQLIKIDSMEGLRFNDGKCDKYGNLWIGTMKIEQDGDALCAGALYCINENIVVAKYDDFTIPNGLAWNKDGSIFYHIDTVTKKIDAYDVVDKINLENKRTVFTFKAEKGAPDGMCIDAKGRLWVAMWGGYSVNCVDPKTSKIIFTIQIPDKNVTCCAFGGEELDTLYITTARSEEGDGGNLYSIKLNTKGVESYRYGK</sequence>
<reference evidence="1" key="1">
    <citation type="submission" date="2023-09" db="EMBL/GenBank/DDBJ databases">
        <title>Vallitalea sediminicola and Vallitalea maricola sp. nov., anaerobic bacteria isolated from marine sediment.</title>
        <authorList>
            <person name="Hirano S."/>
            <person name="Maeda A."/>
            <person name="Terahara T."/>
            <person name="Mori K."/>
            <person name="Hamada M."/>
            <person name="Matsumoto R."/>
            <person name="Kobayashi T."/>
        </authorList>
    </citation>
    <scope>NUCLEOTIDE SEQUENCE</scope>
    <source>
        <strain evidence="1">AN17-2</strain>
    </source>
</reference>
<keyword evidence="2" id="KW-1185">Reference proteome</keyword>
<protein>
    <submittedName>
        <fullName evidence="1">SMP-30/gluconolactonase/LRE family protein</fullName>
    </submittedName>
</protein>
<evidence type="ECO:0000313" key="2">
    <source>
        <dbReference type="Proteomes" id="UP001374599"/>
    </source>
</evidence>
<dbReference type="EMBL" id="BTPU01000030">
    <property type="protein sequence ID" value="GMQ62824.1"/>
    <property type="molecule type" value="Genomic_DNA"/>
</dbReference>